<dbReference type="CDD" id="cd00207">
    <property type="entry name" value="fer2"/>
    <property type="match status" value="1"/>
</dbReference>
<evidence type="ECO:0000256" key="12">
    <source>
        <dbReference type="PIRSR" id="PIRSR000127-1"/>
    </source>
</evidence>
<dbReference type="GO" id="GO:0016491">
    <property type="term" value="F:oxidoreductase activity"/>
    <property type="evidence" value="ECO:0007669"/>
    <property type="project" value="UniProtKB-KW"/>
</dbReference>
<keyword evidence="6 14" id="KW-0479">Metal-binding</keyword>
<evidence type="ECO:0000256" key="7">
    <source>
        <dbReference type="ARBA" id="ARBA00022827"/>
    </source>
</evidence>
<evidence type="ECO:0000256" key="10">
    <source>
        <dbReference type="ARBA" id="ARBA00023014"/>
    </source>
</evidence>
<keyword evidence="8" id="KW-0560">Oxidoreductase</keyword>
<feature type="binding site" evidence="13">
    <location>
        <position position="878"/>
    </location>
    <ligand>
        <name>substrate</name>
    </ligand>
</feature>
<comment type="similarity">
    <text evidence="2">Belongs to the xanthine dehydrogenase family.</text>
</comment>
<comment type="cofactor">
    <cofactor evidence="14">
        <name>[2Fe-2S] cluster</name>
        <dbReference type="ChEBI" id="CHEBI:190135"/>
    </cofactor>
    <text evidence="14">Binds 2 [2Fe-2S] clusters.</text>
</comment>
<dbReference type="InterPro" id="IPR008274">
    <property type="entry name" value="AldOxase/xan_DH_MoCoBD1"/>
</dbReference>
<dbReference type="InterPro" id="IPR002888">
    <property type="entry name" value="2Fe-2S-bd"/>
</dbReference>
<feature type="binding site" evidence="14">
    <location>
        <position position="874"/>
    </location>
    <ligand>
        <name>Mo-molybdopterin</name>
        <dbReference type="ChEBI" id="CHEBI:71302"/>
    </ligand>
    <ligandPart>
        <name>Mo</name>
        <dbReference type="ChEBI" id="CHEBI:28685"/>
    </ligandPart>
</feature>
<comment type="cofactor">
    <cofactor evidence="11">
        <name>[2Fe-2S] cluster</name>
        <dbReference type="ChEBI" id="CHEBI:190135"/>
    </cofactor>
</comment>
<dbReference type="InterPro" id="IPR001041">
    <property type="entry name" value="2Fe-2S_ferredoxin-type"/>
</dbReference>
<feature type="domain" description="FAD-binding PCMH-type" evidence="16">
    <location>
        <begin position="303"/>
        <end position="494"/>
    </location>
</feature>
<evidence type="ECO:0000256" key="2">
    <source>
        <dbReference type="ARBA" id="ARBA00006849"/>
    </source>
</evidence>
<keyword evidence="3 14" id="KW-0500">Molybdenum</keyword>
<feature type="active site" description="Proton acceptor" evidence="12">
    <location>
        <position position="1345"/>
    </location>
</feature>
<dbReference type="FunFam" id="3.30.365.10:FF:000001">
    <property type="entry name" value="Xanthine dehydrogenase oxidase"/>
    <property type="match status" value="1"/>
</dbReference>
<evidence type="ECO:0008006" key="19">
    <source>
        <dbReference type="Google" id="ProtNLM"/>
    </source>
</evidence>
<dbReference type="PIRSF" id="PIRSF000127">
    <property type="entry name" value="Xanthine_DH"/>
    <property type="match status" value="1"/>
</dbReference>
<feature type="binding site" evidence="14">
    <location>
        <position position="96"/>
    </location>
    <ligand>
        <name>[2Fe-2S] cluster</name>
        <dbReference type="ChEBI" id="CHEBI:190135"/>
        <label>1</label>
    </ligand>
</feature>
<dbReference type="FunFam" id="3.10.20.30:FF:000015">
    <property type="entry name" value="Aldehyde oxidase 1"/>
    <property type="match status" value="1"/>
</dbReference>
<evidence type="ECO:0000256" key="3">
    <source>
        <dbReference type="ARBA" id="ARBA00022505"/>
    </source>
</evidence>
<reference evidence="17" key="1">
    <citation type="submission" date="2013-12" db="EMBL/GenBank/DDBJ databases">
        <authorList>
            <person name="Genoscope - CEA"/>
        </authorList>
    </citation>
    <scope>NUCLEOTIDE SEQUENCE</scope>
    <source>
        <strain evidence="17">CBS 1993</strain>
    </source>
</reference>
<evidence type="ECO:0000256" key="6">
    <source>
        <dbReference type="ARBA" id="ARBA00022723"/>
    </source>
</evidence>
<feature type="binding site" evidence="14">
    <location>
        <position position="171"/>
    </location>
    <ligand>
        <name>[2Fe-2S] cluster</name>
        <dbReference type="ChEBI" id="CHEBI:190135"/>
        <label>2</label>
    </ligand>
</feature>
<dbReference type="InterPro" id="IPR012675">
    <property type="entry name" value="Beta-grasp_dom_sf"/>
</dbReference>
<feature type="binding site" evidence="13">
    <location>
        <begin position="331"/>
        <end position="338"/>
    </location>
    <ligand>
        <name>FAD</name>
        <dbReference type="ChEBI" id="CHEBI:57692"/>
    </ligand>
</feature>
<dbReference type="STRING" id="1382522.W6MPS7"/>
<feature type="binding site" evidence="14">
    <location>
        <position position="173"/>
    </location>
    <ligand>
        <name>[2Fe-2S] cluster</name>
        <dbReference type="ChEBI" id="CHEBI:190135"/>
        <label>2</label>
    </ligand>
</feature>
<dbReference type="PROSITE" id="PS51387">
    <property type="entry name" value="FAD_PCMH"/>
    <property type="match status" value="1"/>
</dbReference>
<dbReference type="Pfam" id="PF20256">
    <property type="entry name" value="MoCoBD_2"/>
    <property type="match status" value="1"/>
</dbReference>
<evidence type="ECO:0000259" key="16">
    <source>
        <dbReference type="PROSITE" id="PS51387"/>
    </source>
</evidence>
<dbReference type="GO" id="GO:0071949">
    <property type="term" value="F:FAD binding"/>
    <property type="evidence" value="ECO:0007669"/>
    <property type="project" value="InterPro"/>
</dbReference>
<dbReference type="Pfam" id="PF02738">
    <property type="entry name" value="MoCoBD_1"/>
    <property type="match status" value="1"/>
</dbReference>
<evidence type="ECO:0000256" key="1">
    <source>
        <dbReference type="ARBA" id="ARBA00001974"/>
    </source>
</evidence>
<dbReference type="Gene3D" id="1.10.150.120">
    <property type="entry name" value="[2Fe-2S]-binding domain"/>
    <property type="match status" value="1"/>
</dbReference>
<evidence type="ECO:0000256" key="5">
    <source>
        <dbReference type="ARBA" id="ARBA00022714"/>
    </source>
</evidence>
<feature type="domain" description="2Fe-2S ferredoxin-type" evidence="15">
    <location>
        <begin position="27"/>
        <end position="114"/>
    </location>
</feature>
<evidence type="ECO:0000313" key="17">
    <source>
        <dbReference type="EMBL" id="CDK27172.1"/>
    </source>
</evidence>
<dbReference type="InterPro" id="IPR000674">
    <property type="entry name" value="Ald_Oxase/Xan_DH_a/b"/>
</dbReference>
<dbReference type="OrthoDB" id="8300278at2759"/>
<dbReference type="GO" id="GO:0051537">
    <property type="term" value="F:2 iron, 2 sulfur cluster binding"/>
    <property type="evidence" value="ECO:0007669"/>
    <property type="project" value="UniProtKB-KW"/>
</dbReference>
<feature type="binding site" evidence="13">
    <location>
        <begin position="423"/>
        <end position="427"/>
    </location>
    <ligand>
        <name>FAD</name>
        <dbReference type="ChEBI" id="CHEBI:57692"/>
    </ligand>
</feature>
<dbReference type="InterPro" id="IPR036884">
    <property type="entry name" value="2Fe-2S-bd_dom_sf"/>
</dbReference>
<evidence type="ECO:0000256" key="8">
    <source>
        <dbReference type="ARBA" id="ARBA00023002"/>
    </source>
</evidence>
<dbReference type="SUPFAM" id="SSF56176">
    <property type="entry name" value="FAD-binding/transporter-associated domain-like"/>
    <property type="match status" value="1"/>
</dbReference>
<dbReference type="InterPro" id="IPR005107">
    <property type="entry name" value="CO_DH_flav_C"/>
</dbReference>
<dbReference type="FunFam" id="3.30.365.10:FF:000002">
    <property type="entry name" value="Xanthine dehydrogenase oxidase"/>
    <property type="match status" value="1"/>
</dbReference>
<dbReference type="Pfam" id="PF01315">
    <property type="entry name" value="Ald_Xan_dh_C"/>
    <property type="match status" value="1"/>
</dbReference>
<dbReference type="Pfam" id="PF01799">
    <property type="entry name" value="Fer2_2"/>
    <property type="match status" value="1"/>
</dbReference>
<dbReference type="Gene3D" id="3.30.43.10">
    <property type="entry name" value="Uridine Diphospho-n-acetylenolpyruvylglucosamine Reductase, domain 2"/>
    <property type="match status" value="1"/>
</dbReference>
<dbReference type="SUPFAM" id="SSF54665">
    <property type="entry name" value="CO dehydrogenase molybdoprotein N-domain-like"/>
    <property type="match status" value="1"/>
</dbReference>
<dbReference type="InterPro" id="IPR036010">
    <property type="entry name" value="2Fe-2S_ferredoxin-like_sf"/>
</dbReference>
<dbReference type="InterPro" id="IPR016167">
    <property type="entry name" value="FAD-bd_PCMH_sub1"/>
</dbReference>
<dbReference type="InterPro" id="IPR036318">
    <property type="entry name" value="FAD-bd_PCMH-like_sf"/>
</dbReference>
<dbReference type="InterPro" id="IPR016166">
    <property type="entry name" value="FAD-bd_PCMH"/>
</dbReference>
<gene>
    <name evidence="17" type="ORF">KUCA_T00003149001</name>
</gene>
<keyword evidence="10 14" id="KW-0411">Iron-sulfur</keyword>
<evidence type="ECO:0000256" key="13">
    <source>
        <dbReference type="PIRSR" id="PIRSR000127-2"/>
    </source>
</evidence>
<evidence type="ECO:0000313" key="18">
    <source>
        <dbReference type="Proteomes" id="UP000019384"/>
    </source>
</evidence>
<evidence type="ECO:0000256" key="9">
    <source>
        <dbReference type="ARBA" id="ARBA00023004"/>
    </source>
</evidence>
<dbReference type="FunFam" id="3.30.465.10:FF:000004">
    <property type="entry name" value="Xanthine dehydrogenase/oxidase"/>
    <property type="match status" value="1"/>
</dbReference>
<dbReference type="Pfam" id="PF00111">
    <property type="entry name" value="Fer2"/>
    <property type="match status" value="1"/>
</dbReference>
<evidence type="ECO:0000256" key="4">
    <source>
        <dbReference type="ARBA" id="ARBA00022630"/>
    </source>
</evidence>
<evidence type="ECO:0000256" key="14">
    <source>
        <dbReference type="PIRSR" id="PIRSR000127-3"/>
    </source>
</evidence>
<feature type="binding site" evidence="14">
    <location>
        <position position="66"/>
    </location>
    <ligand>
        <name>[2Fe-2S] cluster</name>
        <dbReference type="ChEBI" id="CHEBI:190135"/>
        <label>1</label>
    </ligand>
</feature>
<keyword evidence="9 14" id="KW-0408">Iron</keyword>
<dbReference type="InterPro" id="IPR016208">
    <property type="entry name" value="Ald_Oxase/xanthine_DH-like"/>
</dbReference>
<feature type="binding site" evidence="14">
    <location>
        <position position="135"/>
    </location>
    <ligand>
        <name>[2Fe-2S] cluster</name>
        <dbReference type="ChEBI" id="CHEBI:190135"/>
        <label>2</label>
    </ligand>
</feature>
<feature type="binding site" evidence="14">
    <location>
        <position position="1158"/>
    </location>
    <ligand>
        <name>Mo-molybdopterin</name>
        <dbReference type="ChEBI" id="CHEBI:71302"/>
    </ligand>
    <ligandPart>
        <name>Mo</name>
        <dbReference type="ChEBI" id="CHEBI:28685"/>
    </ligandPart>
</feature>
<feature type="binding site" evidence="13">
    <location>
        <position position="502"/>
    </location>
    <ligand>
        <name>FAD</name>
        <dbReference type="ChEBI" id="CHEBI:57692"/>
    </ligand>
</feature>
<dbReference type="Proteomes" id="UP000019384">
    <property type="component" value="Unassembled WGS sequence"/>
</dbReference>
<feature type="binding site" evidence="13">
    <location>
        <position position="413"/>
    </location>
    <ligand>
        <name>FAD</name>
        <dbReference type="ChEBI" id="CHEBI:57692"/>
    </ligand>
</feature>
<keyword evidence="4" id="KW-0285">Flavoprotein</keyword>
<dbReference type="PROSITE" id="PS00197">
    <property type="entry name" value="2FE2S_FER_1"/>
    <property type="match status" value="1"/>
</dbReference>
<dbReference type="SUPFAM" id="SSF56003">
    <property type="entry name" value="Molybdenum cofactor-binding domain"/>
    <property type="match status" value="1"/>
</dbReference>
<dbReference type="InterPro" id="IPR006058">
    <property type="entry name" value="2Fe2S_fd_BS"/>
</dbReference>
<dbReference type="SUPFAM" id="SSF47741">
    <property type="entry name" value="CO dehydrogenase ISP C-domain like"/>
    <property type="match status" value="1"/>
</dbReference>
<dbReference type="Pfam" id="PF00941">
    <property type="entry name" value="FAD_binding_5"/>
    <property type="match status" value="1"/>
</dbReference>
<dbReference type="SUPFAM" id="SSF55447">
    <property type="entry name" value="CO dehydrogenase flavoprotein C-terminal domain-like"/>
    <property type="match status" value="1"/>
</dbReference>
<reference evidence="17" key="2">
    <citation type="submission" date="2014-02" db="EMBL/GenBank/DDBJ databases">
        <title>Complete DNA sequence of /Kuraishia capsulata/ illustrates novel genomic features among budding yeasts (/Saccharomycotina/).</title>
        <authorList>
            <person name="Morales L."/>
            <person name="Noel B."/>
            <person name="Porcel B."/>
            <person name="Marcet-Houben M."/>
            <person name="Hullo M-F."/>
            <person name="Sacerdot C."/>
            <person name="Tekaia F."/>
            <person name="Leh-Louis V."/>
            <person name="Despons L."/>
            <person name="Khanna V."/>
            <person name="Aury J-M."/>
            <person name="Barbe V."/>
            <person name="Couloux A."/>
            <person name="Labadie K."/>
            <person name="Pelletier E."/>
            <person name="Souciet J-L."/>
            <person name="Boekhout T."/>
            <person name="Gabaldon T."/>
            <person name="Wincker P."/>
            <person name="Dujon B."/>
        </authorList>
    </citation>
    <scope>NUCLEOTIDE SEQUENCE</scope>
    <source>
        <strain evidence="17">CBS 1993</strain>
    </source>
</reference>
<dbReference type="InterPro" id="IPR046867">
    <property type="entry name" value="AldOxase/xan_DH_MoCoBD2"/>
</dbReference>
<dbReference type="RefSeq" id="XP_022459168.1">
    <property type="nucleotide sequence ID" value="XM_022601535.1"/>
</dbReference>
<dbReference type="InterPro" id="IPR037165">
    <property type="entry name" value="AldOxase/xan_DH_Mopterin-bd_sf"/>
</dbReference>
<dbReference type="SMART" id="SM01008">
    <property type="entry name" value="Ald_Xan_dh_C"/>
    <property type="match status" value="1"/>
</dbReference>
<feature type="binding site" evidence="14">
    <location>
        <position position="988"/>
    </location>
    <ligand>
        <name>Mo-molybdopterin</name>
        <dbReference type="ChEBI" id="CHEBI:71302"/>
    </ligand>
    <ligandPart>
        <name>Mo</name>
        <dbReference type="ChEBI" id="CHEBI:28685"/>
    </ligandPart>
</feature>
<dbReference type="HOGENOM" id="CLU_001681_1_2_1"/>
<feature type="binding site" evidence="14">
    <location>
        <position position="138"/>
    </location>
    <ligand>
        <name>[2Fe-2S] cluster</name>
        <dbReference type="ChEBI" id="CHEBI:190135"/>
        <label>2</label>
    </ligand>
</feature>
<organism evidence="17 18">
    <name type="scientific">Kuraishia capsulata CBS 1993</name>
    <dbReference type="NCBI Taxonomy" id="1382522"/>
    <lineage>
        <taxon>Eukaryota</taxon>
        <taxon>Fungi</taxon>
        <taxon>Dikarya</taxon>
        <taxon>Ascomycota</taxon>
        <taxon>Saccharomycotina</taxon>
        <taxon>Pichiomycetes</taxon>
        <taxon>Pichiales</taxon>
        <taxon>Pichiaceae</taxon>
        <taxon>Kuraishia</taxon>
    </lineage>
</organism>
<keyword evidence="18" id="KW-1185">Reference proteome</keyword>
<feature type="binding site" evidence="13">
    <location>
        <position position="956"/>
    </location>
    <ligand>
        <name>substrate</name>
    </ligand>
</feature>
<dbReference type="Gene3D" id="3.30.365.10">
    <property type="entry name" value="Aldehyde oxidase/xanthine dehydrogenase, molybdopterin binding domain"/>
    <property type="match status" value="4"/>
</dbReference>
<protein>
    <recommendedName>
        <fullName evidence="19">Xanthine dehydrogenase</fullName>
    </recommendedName>
</protein>
<accession>W6MPS7</accession>
<feature type="binding site" evidence="14">
    <location>
        <position position="71"/>
    </location>
    <ligand>
        <name>[2Fe-2S] cluster</name>
        <dbReference type="ChEBI" id="CHEBI:190135"/>
        <label>1</label>
    </ligand>
</feature>
<dbReference type="Gene3D" id="3.30.390.50">
    <property type="entry name" value="CO dehydrogenase flavoprotein, C-terminal domain"/>
    <property type="match status" value="1"/>
</dbReference>
<dbReference type="EMBL" id="HG793128">
    <property type="protein sequence ID" value="CDK27172.1"/>
    <property type="molecule type" value="Genomic_DNA"/>
</dbReference>
<name>W6MPS7_9ASCO</name>
<proteinExistence type="inferred from homology"/>
<dbReference type="SUPFAM" id="SSF54292">
    <property type="entry name" value="2Fe-2S ferredoxin-like"/>
    <property type="match status" value="1"/>
</dbReference>
<dbReference type="Pfam" id="PF03450">
    <property type="entry name" value="CO_deh_flav_C"/>
    <property type="match status" value="1"/>
</dbReference>
<keyword evidence="5 14" id="KW-0001">2Fe-2S</keyword>
<keyword evidence="7 13" id="KW-0274">FAD</keyword>
<dbReference type="Gene3D" id="3.10.20.30">
    <property type="match status" value="1"/>
</dbReference>
<dbReference type="InterPro" id="IPR036856">
    <property type="entry name" value="Ald_Oxase/Xan_DH_a/b_sf"/>
</dbReference>
<dbReference type="PROSITE" id="PS51085">
    <property type="entry name" value="2FE2S_FER_2"/>
    <property type="match status" value="1"/>
</dbReference>
<evidence type="ECO:0000259" key="15">
    <source>
        <dbReference type="PROSITE" id="PS51085"/>
    </source>
</evidence>
<feature type="binding site" evidence="13">
    <location>
        <position position="990"/>
    </location>
    <ligand>
        <name>substrate</name>
    </ligand>
</feature>
<dbReference type="GO" id="GO:0005506">
    <property type="term" value="F:iron ion binding"/>
    <property type="evidence" value="ECO:0007669"/>
    <property type="project" value="InterPro"/>
</dbReference>
<feature type="binding site" evidence="14">
    <location>
        <position position="843"/>
    </location>
    <ligand>
        <name>Mo-molybdopterin</name>
        <dbReference type="ChEBI" id="CHEBI:71302"/>
    </ligand>
    <ligandPart>
        <name>Mo</name>
        <dbReference type="ChEBI" id="CHEBI:28685"/>
    </ligandPart>
</feature>
<comment type="cofactor">
    <cofactor evidence="1 13">
        <name>FAD</name>
        <dbReference type="ChEBI" id="CHEBI:57692"/>
    </cofactor>
</comment>
<dbReference type="Gene3D" id="3.30.465.10">
    <property type="match status" value="1"/>
</dbReference>
<dbReference type="SMART" id="SM01092">
    <property type="entry name" value="CO_deh_flav_C"/>
    <property type="match status" value="1"/>
</dbReference>
<dbReference type="InterPro" id="IPR036683">
    <property type="entry name" value="CO_DH_flav_C_dom_sf"/>
</dbReference>
<sequence length="1417" mass="156176">MAPSATIIETESITVLHDDLSHIRFASTLQFYLNGELQTVRDPDPEGTLLDYIRSEAGLTGTKLGCSEGGCGACTITVAHYDEIKNKITYEAMNSCIIPLIAVEGKHLITVEGIGSTNNPHPVQERIAKYHGSQCGFCTPGIVMSMYSLLREKNGHVSKELISEALDGNLCRCTGYMPIIQACNSFAYDSDNYNKAQLKPGSVTACSKGADCCQNKKNGAKAEPEVEKVEVCARGDSCCKNKTIEANGVAESEASGSTHDPSNEIDVNALFTPNGLPLKPYNPKDDLVFPAKLTNYKLKPIFYGNEHKVWFRPTTKQELLEIVASYPQCKIVSGASEVQVEIKMKAADYNVSIFVNDIAELRTWEYIEGKGLLVGANISVSELEYIGEDLAEKLGKHTKGQVFEHMTTQLKYFAGRQIRNAASPAGNIVTASPISDLNPVLVACGAIVTYEQLDPTGKVISGELNMNDFFIGYRKHRLPQGAIVTSIFIPETRPNEFIHSYKQSKRKDDDIAIVTACIRVKLDSEGLVEDSTLAYGGMAAMTVQSKQTQEAIKGMSIFDPSFLEIAVDNLDKDYPLGFGVPGGMATYRRTLTFSFFYKFWQYMLAGFNSSHPSAKALLEVDSNAKVTRNKPEGWRDLETPFEYEVVGKSNPHLSAMKQVSGEAVYTDDIPPQHKEIFGVQVLSTKAHAKVLSVDYTDALTVETVVGYIDIDDLPNKEANLWGPLPFGKEQFFSDGEVFVVGQTIGVVFATNKERAAEASRLVRVEYEELPAIISVEDAVAQESFFPDSRITELGDWESAFKNSKHFFEGTIRFGAQEHFYFETQGCLVIPEEDGEIKVYASTQNPTETQEYAAQVTGVAAHKVVTRVKRLGGGFGGKETRSVQLSSLACVAAKKFNRPVRMSLSRYEDMLTSGQRHPFLMKYRVSLDEDLKFTGLDTTLYANGGWSMDLTRGVIDRAVFHACNCYYFPNVRVAGIPCKTNTASNTAYRGFGGPQGMYLAEGMLVEVAEKLGVDPDVIRQKNYFTANTGQITPYKQKVDDDISVRDIVKQNWEEANYDQLRKDVEDFNAKSKWIKRGLAHVPTMFGVSFGVKFLNQAGALVHIYHDGSVLVSHGGVEIGQGLYTKMTMIAAQELGVPIEKVFISETSTQVVPNTSATAASAASDLNGMAIANACEKLNERLKPIREQLGPDATFDEVISTAYHERISLSATGFYKTPDIGYLFGDPDPAPAFFYFTQGSAICQVEVDTLTGDWSCLEAHIKMDIGRPINQAIDYGQIEGAFVQGMGLFTMEQSLWFRHNGALFTRGPGNYKIPGFRDVPQKFRVSMLKDRDFKHLKTIKSSKGIGEPPLFLGSCVQFAIRNAISYARRDNGYVKGAAGLPVQSPLTSERIRASIGDMLVKKGLVVPKNENERDFFIEA</sequence>
<dbReference type="PANTHER" id="PTHR45444">
    <property type="entry name" value="XANTHINE DEHYDROGENASE"/>
    <property type="match status" value="1"/>
</dbReference>
<dbReference type="GeneID" id="34520556"/>
<dbReference type="Gene3D" id="3.90.1170.50">
    <property type="entry name" value="Aldehyde oxidase/xanthine dehydrogenase, a/b hammerhead"/>
    <property type="match status" value="1"/>
</dbReference>
<comment type="cofactor">
    <cofactor evidence="14">
        <name>Mo-molybdopterin</name>
        <dbReference type="ChEBI" id="CHEBI:71302"/>
    </cofactor>
    <text evidence="14">Binds 1 Mo-molybdopterin (Mo-MPT) cofactor per subunit.</text>
</comment>
<feature type="binding site" evidence="14">
    <location>
        <position position="74"/>
    </location>
    <ligand>
        <name>[2Fe-2S] cluster</name>
        <dbReference type="ChEBI" id="CHEBI:190135"/>
        <label>1</label>
    </ligand>
</feature>
<evidence type="ECO:0000256" key="11">
    <source>
        <dbReference type="ARBA" id="ARBA00034078"/>
    </source>
</evidence>
<dbReference type="InterPro" id="IPR002346">
    <property type="entry name" value="Mopterin_DH_FAD-bd"/>
</dbReference>
<feature type="binding site" evidence="13">
    <location>
        <position position="436"/>
    </location>
    <ligand>
        <name>FAD</name>
        <dbReference type="ChEBI" id="CHEBI:57692"/>
    </ligand>
</feature>
<dbReference type="PANTHER" id="PTHR45444:SF3">
    <property type="entry name" value="XANTHINE DEHYDROGENASE"/>
    <property type="match status" value="1"/>
</dbReference>
<dbReference type="InterPro" id="IPR016169">
    <property type="entry name" value="FAD-bd_PCMH_sub2"/>
</dbReference>